<protein>
    <recommendedName>
        <fullName evidence="3">Transposase</fullName>
    </recommendedName>
</protein>
<gene>
    <name evidence="1" type="ORF">BLNAU_8771</name>
</gene>
<keyword evidence="2" id="KW-1185">Reference proteome</keyword>
<organism evidence="1 2">
    <name type="scientific">Blattamonas nauphoetae</name>
    <dbReference type="NCBI Taxonomy" id="2049346"/>
    <lineage>
        <taxon>Eukaryota</taxon>
        <taxon>Metamonada</taxon>
        <taxon>Preaxostyla</taxon>
        <taxon>Oxymonadida</taxon>
        <taxon>Blattamonas</taxon>
    </lineage>
</organism>
<comment type="caution">
    <text evidence="1">The sequence shown here is derived from an EMBL/GenBank/DDBJ whole genome shotgun (WGS) entry which is preliminary data.</text>
</comment>
<name>A0ABQ9XXH3_9EUKA</name>
<accession>A0ABQ9XXH3</accession>
<dbReference type="EMBL" id="JARBJD010000058">
    <property type="protein sequence ID" value="KAK2956207.1"/>
    <property type="molecule type" value="Genomic_DNA"/>
</dbReference>
<sequence length="87" mass="9962">MTQIIPKKRKYLTREIWDPVEKDDEDYPNEKAKLFGVAAKNNIPDIQLEKDGLIIHSARIRAKKANAHNRDVGVRGRPPVLNCSQQT</sequence>
<reference evidence="1 2" key="1">
    <citation type="journal article" date="2022" name="bioRxiv">
        <title>Genomics of Preaxostyla Flagellates Illuminates Evolutionary Transitions and the Path Towards Mitochondrial Loss.</title>
        <authorList>
            <person name="Novak L.V.F."/>
            <person name="Treitli S.C."/>
            <person name="Pyrih J."/>
            <person name="Halakuc P."/>
            <person name="Pipaliya S.V."/>
            <person name="Vacek V."/>
            <person name="Brzon O."/>
            <person name="Soukal P."/>
            <person name="Eme L."/>
            <person name="Dacks J.B."/>
            <person name="Karnkowska A."/>
            <person name="Elias M."/>
            <person name="Hampl V."/>
        </authorList>
    </citation>
    <scope>NUCLEOTIDE SEQUENCE [LARGE SCALE GENOMIC DNA]</scope>
    <source>
        <strain evidence="1">NAU3</strain>
        <tissue evidence="1">Gut</tissue>
    </source>
</reference>
<evidence type="ECO:0000313" key="2">
    <source>
        <dbReference type="Proteomes" id="UP001281761"/>
    </source>
</evidence>
<evidence type="ECO:0000313" key="1">
    <source>
        <dbReference type="EMBL" id="KAK2956207.1"/>
    </source>
</evidence>
<evidence type="ECO:0008006" key="3">
    <source>
        <dbReference type="Google" id="ProtNLM"/>
    </source>
</evidence>
<proteinExistence type="predicted"/>
<dbReference type="Proteomes" id="UP001281761">
    <property type="component" value="Unassembled WGS sequence"/>
</dbReference>